<dbReference type="GO" id="GO:0016042">
    <property type="term" value="P:lipid catabolic process"/>
    <property type="evidence" value="ECO:0007669"/>
    <property type="project" value="UniProtKB-UniRule"/>
</dbReference>
<feature type="domain" description="PNPLA" evidence="5">
    <location>
        <begin position="72"/>
        <end position="319"/>
    </location>
</feature>
<dbReference type="GO" id="GO:0016020">
    <property type="term" value="C:membrane"/>
    <property type="evidence" value="ECO:0007669"/>
    <property type="project" value="TreeGrafter"/>
</dbReference>
<evidence type="ECO:0000256" key="4">
    <source>
        <dbReference type="PROSITE-ProRule" id="PRU01161"/>
    </source>
</evidence>
<evidence type="ECO:0000256" key="3">
    <source>
        <dbReference type="ARBA" id="ARBA00023098"/>
    </source>
</evidence>
<reference evidence="6" key="1">
    <citation type="submission" date="2015-10" db="EMBL/GenBank/DDBJ databases">
        <authorList>
            <person name="Regsiter A."/>
            <person name="william w."/>
        </authorList>
    </citation>
    <scope>NUCLEOTIDE SEQUENCE</scope>
    <source>
        <strain evidence="6">Montdore</strain>
    </source>
</reference>
<feature type="short sequence motif" description="GXSXG" evidence="4">
    <location>
        <begin position="116"/>
        <end position="120"/>
    </location>
</feature>
<feature type="active site" description="Nucleophile" evidence="4">
    <location>
        <position position="118"/>
    </location>
</feature>
<accession>A0A292PN14</accession>
<evidence type="ECO:0000313" key="7">
    <source>
        <dbReference type="Proteomes" id="UP001412239"/>
    </source>
</evidence>
<dbReference type="AlphaFoldDB" id="A0A292PN14"/>
<keyword evidence="1 4" id="KW-0378">Hydrolase</keyword>
<feature type="short sequence motif" description="DGA/G" evidence="4">
    <location>
        <begin position="306"/>
        <end position="308"/>
    </location>
</feature>
<feature type="short sequence motif" description="GXGXXG" evidence="4">
    <location>
        <begin position="76"/>
        <end position="81"/>
    </location>
</feature>
<dbReference type="InterPro" id="IPR016035">
    <property type="entry name" value="Acyl_Trfase/lysoPLipase"/>
</dbReference>
<dbReference type="InterPro" id="IPR002641">
    <property type="entry name" value="PNPLA_dom"/>
</dbReference>
<keyword evidence="7" id="KW-1185">Reference proteome</keyword>
<dbReference type="Gene3D" id="3.40.1090.10">
    <property type="entry name" value="Cytosolic phospholipase A2 catalytic domain"/>
    <property type="match status" value="1"/>
</dbReference>
<evidence type="ECO:0000256" key="1">
    <source>
        <dbReference type="ARBA" id="ARBA00022801"/>
    </source>
</evidence>
<dbReference type="Proteomes" id="UP001412239">
    <property type="component" value="Unassembled WGS sequence"/>
</dbReference>
<dbReference type="GO" id="GO:0046486">
    <property type="term" value="P:glycerolipid metabolic process"/>
    <property type="evidence" value="ECO:0007669"/>
    <property type="project" value="UniProtKB-ARBA"/>
</dbReference>
<sequence>MLCVCPTCSMPCPLEVESRGAGRNINTSLRPPTLPRFTVWVGPLENAFEIPVLYKEGNMSAPTTPVTGLTVLSLDGGGVRGYSSLLILRAVMLEIKRTNNLQEIPKPCDYFDLVAGTSTGGFVHSPPITTQTASMIYANAAKSLIALMLSRLRMDVDSCIIKYQKMSGDIFKRPWQFPGKPIWDAYFKKPWFSEEKLKQSIESVVELMISPQEKSLLESRGVRFSDAPMADPGVIPSVNTCNAFVCAVKVEDLTTALLRTYPQPATSLAETCPIWAAGRATSAAPLYFPPMKLVTPPSPVPTDFFDGGMKNNNPIAEVKDEVFLAHRVESPRCVLSIGTGYLTNATGDRGFWTRLAKWATGGFGYMGWTLLQLATNTQARHLEILREGKYARFRENYVRLNVPGKLANVGIERWDKMEEMRHLTEAYLATEEARAEIRRCVEMLRAGRNFGM</sequence>
<dbReference type="PROSITE" id="PS51635">
    <property type="entry name" value="PNPLA"/>
    <property type="match status" value="1"/>
</dbReference>
<proteinExistence type="predicted"/>
<dbReference type="GO" id="GO:0019369">
    <property type="term" value="P:arachidonate metabolic process"/>
    <property type="evidence" value="ECO:0007669"/>
    <property type="project" value="TreeGrafter"/>
</dbReference>
<dbReference type="PANTHER" id="PTHR24185">
    <property type="entry name" value="CALCIUM-INDEPENDENT PHOSPHOLIPASE A2-GAMMA"/>
    <property type="match status" value="1"/>
</dbReference>
<evidence type="ECO:0000256" key="2">
    <source>
        <dbReference type="ARBA" id="ARBA00022963"/>
    </source>
</evidence>
<dbReference type="GO" id="GO:0047499">
    <property type="term" value="F:calcium-independent phospholipase A2 activity"/>
    <property type="evidence" value="ECO:0007669"/>
    <property type="project" value="TreeGrafter"/>
</dbReference>
<protein>
    <recommendedName>
        <fullName evidence="5">PNPLA domain-containing protein</fullName>
    </recommendedName>
</protein>
<dbReference type="SUPFAM" id="SSF52151">
    <property type="entry name" value="FabD/lysophospholipase-like"/>
    <property type="match status" value="1"/>
</dbReference>
<dbReference type="EMBL" id="LN891106">
    <property type="protein sequence ID" value="CUS08939.1"/>
    <property type="molecule type" value="Genomic_DNA"/>
</dbReference>
<keyword evidence="2 4" id="KW-0442">Lipid degradation</keyword>
<dbReference type="PANTHER" id="PTHR24185:SF1">
    <property type="entry name" value="CALCIUM-INDEPENDENT PHOSPHOLIPASE A2-GAMMA"/>
    <property type="match status" value="1"/>
</dbReference>
<evidence type="ECO:0000259" key="5">
    <source>
        <dbReference type="PROSITE" id="PS51635"/>
    </source>
</evidence>
<feature type="active site" description="Proton acceptor" evidence="4">
    <location>
        <position position="306"/>
    </location>
</feature>
<keyword evidence="3 4" id="KW-0443">Lipid metabolism</keyword>
<name>A0A292PN14_9PEZI</name>
<dbReference type="Pfam" id="PF01734">
    <property type="entry name" value="Patatin"/>
    <property type="match status" value="1"/>
</dbReference>
<organism evidence="6 7">
    <name type="scientific">Tuber aestivum</name>
    <name type="common">summer truffle</name>
    <dbReference type="NCBI Taxonomy" id="59557"/>
    <lineage>
        <taxon>Eukaryota</taxon>
        <taxon>Fungi</taxon>
        <taxon>Dikarya</taxon>
        <taxon>Ascomycota</taxon>
        <taxon>Pezizomycotina</taxon>
        <taxon>Pezizomycetes</taxon>
        <taxon>Pezizales</taxon>
        <taxon>Tuberaceae</taxon>
        <taxon>Tuber</taxon>
    </lineage>
</organism>
<evidence type="ECO:0000313" key="6">
    <source>
        <dbReference type="EMBL" id="CUS08939.1"/>
    </source>
</evidence>
<gene>
    <name evidence="6" type="ORF">GSTUAT00006998001</name>
</gene>